<comment type="caution">
    <text evidence="1">The sequence shown here is derived from an EMBL/GenBank/DDBJ whole genome shotgun (WGS) entry which is preliminary data.</text>
</comment>
<reference evidence="1 2" key="1">
    <citation type="journal article" date="2015" name="Nature">
        <title>rRNA introns, odd ribosomes, and small enigmatic genomes across a large radiation of phyla.</title>
        <authorList>
            <person name="Brown C.T."/>
            <person name="Hug L.A."/>
            <person name="Thomas B.C."/>
            <person name="Sharon I."/>
            <person name="Castelle C.J."/>
            <person name="Singh A."/>
            <person name="Wilkins M.J."/>
            <person name="Williams K.H."/>
            <person name="Banfield J.F."/>
        </authorList>
    </citation>
    <scope>NUCLEOTIDE SEQUENCE [LARGE SCALE GENOMIC DNA]</scope>
</reference>
<organism evidence="1 2">
    <name type="scientific">candidate division WWE3 bacterium GW2011_GWC2_41_23</name>
    <dbReference type="NCBI Taxonomy" id="1619123"/>
    <lineage>
        <taxon>Bacteria</taxon>
        <taxon>Katanobacteria</taxon>
    </lineage>
</organism>
<sequence>MKKYYYVSSYPKIYKNSSDKLLSNEIKKLGYIYRTPGLGGGGGEIINHIIAYLSIDTNRDAIITGLLTNSIWGIMKLAFRWHKNNHIKGVKANPSVNIYIYTENKTKTYFVNIDANKEYSETEIENILKSKIS</sequence>
<dbReference type="EMBL" id="LCBB01000018">
    <property type="protein sequence ID" value="KKS02016.1"/>
    <property type="molecule type" value="Genomic_DNA"/>
</dbReference>
<name>A0A0G0XY47_UNCKA</name>
<proteinExistence type="predicted"/>
<protein>
    <submittedName>
        <fullName evidence="1">Uncharacterized protein</fullName>
    </submittedName>
</protein>
<accession>A0A0G0XY47</accession>
<gene>
    <name evidence="1" type="ORF">UU55_C0018G0001</name>
</gene>
<dbReference type="AlphaFoldDB" id="A0A0G0XY47"/>
<dbReference type="Proteomes" id="UP000033947">
    <property type="component" value="Unassembled WGS sequence"/>
</dbReference>
<evidence type="ECO:0000313" key="2">
    <source>
        <dbReference type="Proteomes" id="UP000033947"/>
    </source>
</evidence>
<evidence type="ECO:0000313" key="1">
    <source>
        <dbReference type="EMBL" id="KKS02016.1"/>
    </source>
</evidence>